<dbReference type="AlphaFoldDB" id="A0A328BEQ2"/>
<keyword evidence="2" id="KW-1185">Reference proteome</keyword>
<dbReference type="Proteomes" id="UP000249524">
    <property type="component" value="Unassembled WGS sequence"/>
</dbReference>
<comment type="caution">
    <text evidence="1">The sequence shown here is derived from an EMBL/GenBank/DDBJ whole genome shotgun (WGS) entry which is preliminary data.</text>
</comment>
<sequence length="296" mass="31280">MTSTRRSAGPASRWMGLLGIAILAAPSSVGAQPADLFFERTVMSAAGDRCRLFTPEVAAALAAGAAQARGAALRAGSDARALKAVEADARARAGRISCDSRDLAIAASQVRDAFAGYQRVTRMTYHGDVAGWRADRGVGRTARWRLAQDTTFGSNRMTFGLAGREGANALIAVADFTDDAAPYSARLVMRDSARTLGPYLDNRSKQPLGRKLPPRAATRAFLAEARGESEAELLPKGASGGWAFRFPAAAAAALAELDPREAVAVEFLFPGERVRTAYVEVGDFAAGRAFLQMAAR</sequence>
<gene>
    <name evidence="1" type="ORF">DJ019_10750</name>
</gene>
<accession>A0A328BEQ2</accession>
<proteinExistence type="predicted"/>
<evidence type="ECO:0000313" key="2">
    <source>
        <dbReference type="Proteomes" id="UP000249524"/>
    </source>
</evidence>
<evidence type="ECO:0000313" key="1">
    <source>
        <dbReference type="EMBL" id="RAK65437.1"/>
    </source>
</evidence>
<protein>
    <submittedName>
        <fullName evidence="1">Uncharacterized protein</fullName>
    </submittedName>
</protein>
<organism evidence="1 2">
    <name type="scientific">Phenylobacterium kunshanense</name>
    <dbReference type="NCBI Taxonomy" id="1445034"/>
    <lineage>
        <taxon>Bacteria</taxon>
        <taxon>Pseudomonadati</taxon>
        <taxon>Pseudomonadota</taxon>
        <taxon>Alphaproteobacteria</taxon>
        <taxon>Caulobacterales</taxon>
        <taxon>Caulobacteraceae</taxon>
        <taxon>Phenylobacterium</taxon>
    </lineage>
</organism>
<dbReference type="OrthoDB" id="7630914at2"/>
<dbReference type="EMBL" id="QFYS01000004">
    <property type="protein sequence ID" value="RAK65437.1"/>
    <property type="molecule type" value="Genomic_DNA"/>
</dbReference>
<reference evidence="1 2" key="1">
    <citation type="submission" date="2018-05" db="EMBL/GenBank/DDBJ databases">
        <authorList>
            <person name="Lanie J.A."/>
            <person name="Ng W.-L."/>
            <person name="Kazmierczak K.M."/>
            <person name="Andrzejewski T.M."/>
            <person name="Davidsen T.M."/>
            <person name="Wayne K.J."/>
            <person name="Tettelin H."/>
            <person name="Glass J.I."/>
            <person name="Rusch D."/>
            <person name="Podicherti R."/>
            <person name="Tsui H.-C.T."/>
            <person name="Winkler M.E."/>
        </authorList>
    </citation>
    <scope>NUCLEOTIDE SEQUENCE [LARGE SCALE GENOMIC DNA]</scope>
    <source>
        <strain evidence="1 2">BUT-10</strain>
    </source>
</reference>
<name>A0A328BEQ2_9CAUL</name>